<keyword evidence="2" id="KW-1185">Reference proteome</keyword>
<dbReference type="PANTHER" id="PTHR46274:SF6">
    <property type="entry name" value="TYR_PHOSPHATASE_2 DOMAIN-CONTAINING PROTEIN"/>
    <property type="match status" value="1"/>
</dbReference>
<reference evidence="1 2" key="1">
    <citation type="submission" date="2024-03" db="EMBL/GenBank/DDBJ databases">
        <authorList>
            <person name="Martinez-Hernandez J."/>
        </authorList>
    </citation>
    <scope>NUCLEOTIDE SEQUENCE [LARGE SCALE GENOMIC DNA]</scope>
</reference>
<protein>
    <submittedName>
        <fullName evidence="1">Uncharacterized protein</fullName>
    </submittedName>
</protein>
<dbReference type="EMBL" id="CAXHTB010000010">
    <property type="protein sequence ID" value="CAL0313872.1"/>
    <property type="molecule type" value="Genomic_DNA"/>
</dbReference>
<dbReference type="InterPro" id="IPR029021">
    <property type="entry name" value="Prot-tyrosine_phosphatase-like"/>
</dbReference>
<dbReference type="AlphaFoldDB" id="A0AAV1WYS1"/>
<proteinExistence type="predicted"/>
<comment type="caution">
    <text evidence="1">The sequence shown here is derived from an EMBL/GenBank/DDBJ whole genome shotgun (WGS) entry which is preliminary data.</text>
</comment>
<sequence length="150" mass="17159">MKIKELMDETECSSMEEEKQERQIVRVDVKRALFLLLGAVTFPKAVPQLKRLGVGGVITLNESYETLAHGIDHLVIPTRNYLFASSFADISWVEYKHMTPVAALEYVRSQRPRFTNDKVAANFRVSCLLRQLDIEMSSRVFCTEEDCGNK</sequence>
<evidence type="ECO:0000313" key="1">
    <source>
        <dbReference type="EMBL" id="CAL0313872.1"/>
    </source>
</evidence>
<dbReference type="SUPFAM" id="SSF52799">
    <property type="entry name" value="(Phosphotyrosine protein) phosphatases II"/>
    <property type="match status" value="1"/>
</dbReference>
<dbReference type="PANTHER" id="PTHR46274">
    <property type="entry name" value="PHOSPHATIDYLINOSITOL PHOSPHATASE"/>
    <property type="match status" value="1"/>
</dbReference>
<accession>A0AAV1WYS1</accession>
<name>A0AAV1WYS1_LUPLU</name>
<gene>
    <name evidence="1" type="ORF">LLUT_LOCUS14932</name>
</gene>
<organism evidence="1 2">
    <name type="scientific">Lupinus luteus</name>
    <name type="common">European yellow lupine</name>
    <dbReference type="NCBI Taxonomy" id="3873"/>
    <lineage>
        <taxon>Eukaryota</taxon>
        <taxon>Viridiplantae</taxon>
        <taxon>Streptophyta</taxon>
        <taxon>Embryophyta</taxon>
        <taxon>Tracheophyta</taxon>
        <taxon>Spermatophyta</taxon>
        <taxon>Magnoliopsida</taxon>
        <taxon>eudicotyledons</taxon>
        <taxon>Gunneridae</taxon>
        <taxon>Pentapetalae</taxon>
        <taxon>rosids</taxon>
        <taxon>fabids</taxon>
        <taxon>Fabales</taxon>
        <taxon>Fabaceae</taxon>
        <taxon>Papilionoideae</taxon>
        <taxon>50 kb inversion clade</taxon>
        <taxon>genistoids sensu lato</taxon>
        <taxon>core genistoids</taxon>
        <taxon>Genisteae</taxon>
        <taxon>Lupinus</taxon>
    </lineage>
</organism>
<dbReference type="Proteomes" id="UP001497480">
    <property type="component" value="Unassembled WGS sequence"/>
</dbReference>
<evidence type="ECO:0000313" key="2">
    <source>
        <dbReference type="Proteomes" id="UP001497480"/>
    </source>
</evidence>